<protein>
    <submittedName>
        <fullName evidence="2">Uncharacterized protein</fullName>
    </submittedName>
</protein>
<dbReference type="EMBL" id="VXIV02001039">
    <property type="protein sequence ID" value="KAF6034592.1"/>
    <property type="molecule type" value="Genomic_DNA"/>
</dbReference>
<feature type="region of interest" description="Disordered" evidence="1">
    <location>
        <begin position="1"/>
        <end position="44"/>
    </location>
</feature>
<proteinExistence type="predicted"/>
<dbReference type="Proteomes" id="UP000593567">
    <property type="component" value="Unassembled WGS sequence"/>
</dbReference>
<feature type="compositionally biased region" description="Low complexity" evidence="1">
    <location>
        <begin position="13"/>
        <end position="24"/>
    </location>
</feature>
<evidence type="ECO:0000313" key="3">
    <source>
        <dbReference type="Proteomes" id="UP000593567"/>
    </source>
</evidence>
<keyword evidence="3" id="KW-1185">Reference proteome</keyword>
<evidence type="ECO:0000256" key="1">
    <source>
        <dbReference type="SAM" id="MobiDB-lite"/>
    </source>
</evidence>
<evidence type="ECO:0000313" key="2">
    <source>
        <dbReference type="EMBL" id="KAF6034592.1"/>
    </source>
</evidence>
<name>A0A7J7K7H6_BUGNE</name>
<sequence>MARGSPSPKRPIRASPPRRSPSPSKSDKDGPTKRPASKSQKLVRQVAPLVAAQVQRAATRQVKEWIISFRESSSASESPAKAKK</sequence>
<comment type="caution">
    <text evidence="2">The sequence shown here is derived from an EMBL/GenBank/DDBJ whole genome shotgun (WGS) entry which is preliminary data.</text>
</comment>
<organism evidence="2 3">
    <name type="scientific">Bugula neritina</name>
    <name type="common">Brown bryozoan</name>
    <name type="synonym">Sertularia neritina</name>
    <dbReference type="NCBI Taxonomy" id="10212"/>
    <lineage>
        <taxon>Eukaryota</taxon>
        <taxon>Metazoa</taxon>
        <taxon>Spiralia</taxon>
        <taxon>Lophotrochozoa</taxon>
        <taxon>Bryozoa</taxon>
        <taxon>Gymnolaemata</taxon>
        <taxon>Cheilostomatida</taxon>
        <taxon>Flustrina</taxon>
        <taxon>Buguloidea</taxon>
        <taxon>Bugulidae</taxon>
        <taxon>Bugula</taxon>
    </lineage>
</organism>
<reference evidence="2" key="1">
    <citation type="submission" date="2020-06" db="EMBL/GenBank/DDBJ databases">
        <title>Draft genome of Bugula neritina, a colonial animal packing powerful symbionts and potential medicines.</title>
        <authorList>
            <person name="Rayko M."/>
        </authorList>
    </citation>
    <scope>NUCLEOTIDE SEQUENCE [LARGE SCALE GENOMIC DNA]</scope>
    <source>
        <strain evidence="2">Kwan_BN1</strain>
    </source>
</reference>
<gene>
    <name evidence="2" type="ORF">EB796_007105</name>
</gene>
<dbReference type="AlphaFoldDB" id="A0A7J7K7H6"/>
<accession>A0A7J7K7H6</accession>